<dbReference type="Proteomes" id="UP001252613">
    <property type="component" value="Unassembled WGS sequence"/>
</dbReference>
<feature type="region of interest" description="Disordered" evidence="4">
    <location>
        <begin position="3035"/>
        <end position="3063"/>
    </location>
</feature>
<dbReference type="GO" id="GO:0009653">
    <property type="term" value="P:anatomical structure morphogenesis"/>
    <property type="evidence" value="ECO:0007669"/>
    <property type="project" value="TreeGrafter"/>
</dbReference>
<evidence type="ECO:0000313" key="6">
    <source>
        <dbReference type="EMBL" id="MDR6957915.1"/>
    </source>
</evidence>
<dbReference type="PANTHER" id="PTHR45739">
    <property type="entry name" value="MATRIX PROTEIN, PUTATIVE-RELATED"/>
    <property type="match status" value="1"/>
</dbReference>
<dbReference type="PANTHER" id="PTHR45739:SF8">
    <property type="entry name" value="FRAS1-RELATED EXTRACELLULAR MATRIX PROTEIN 1"/>
    <property type="match status" value="1"/>
</dbReference>
<keyword evidence="2" id="KW-0677">Repeat</keyword>
<feature type="region of interest" description="Disordered" evidence="4">
    <location>
        <begin position="1942"/>
        <end position="1963"/>
    </location>
</feature>
<dbReference type="EMBL" id="JAVDVC010000003">
    <property type="protein sequence ID" value="MDR6957915.1"/>
    <property type="molecule type" value="Genomic_DNA"/>
</dbReference>
<dbReference type="PROSITE" id="PS50268">
    <property type="entry name" value="CADHERIN_2"/>
    <property type="match status" value="1"/>
</dbReference>
<reference evidence="6" key="1">
    <citation type="submission" date="2023-07" db="EMBL/GenBank/DDBJ databases">
        <title>Sorghum-associated microbial communities from plants grown in Nebraska, USA.</title>
        <authorList>
            <person name="Schachtman D."/>
        </authorList>
    </citation>
    <scope>NUCLEOTIDE SEQUENCE</scope>
    <source>
        <strain evidence="6">3432</strain>
    </source>
</reference>
<dbReference type="GO" id="GO:0005509">
    <property type="term" value="F:calcium ion binding"/>
    <property type="evidence" value="ECO:0007669"/>
    <property type="project" value="InterPro"/>
</dbReference>
<organism evidence="6 7">
    <name type="scientific">Pseudomonas brassicacearum</name>
    <dbReference type="NCBI Taxonomy" id="930166"/>
    <lineage>
        <taxon>Bacteria</taxon>
        <taxon>Pseudomonadati</taxon>
        <taxon>Pseudomonadota</taxon>
        <taxon>Gammaproteobacteria</taxon>
        <taxon>Pseudomonadales</taxon>
        <taxon>Pseudomonadaceae</taxon>
        <taxon>Pseudomonas</taxon>
    </lineage>
</organism>
<protein>
    <recommendedName>
        <fullName evidence="5">Cadherin domain-containing protein</fullName>
    </recommendedName>
</protein>
<feature type="region of interest" description="Disordered" evidence="4">
    <location>
        <begin position="1788"/>
        <end position="1813"/>
    </location>
</feature>
<dbReference type="Pfam" id="PF17963">
    <property type="entry name" value="Big_9"/>
    <property type="match status" value="10"/>
</dbReference>
<dbReference type="GO" id="GO:0007156">
    <property type="term" value="P:homophilic cell adhesion via plasma membrane adhesion molecules"/>
    <property type="evidence" value="ECO:0007669"/>
    <property type="project" value="InterPro"/>
</dbReference>
<feature type="compositionally biased region" description="Basic and acidic residues" evidence="4">
    <location>
        <begin position="3037"/>
        <end position="3051"/>
    </location>
</feature>
<dbReference type="NCBIfam" id="NF012211">
    <property type="entry name" value="tand_rpt_95"/>
    <property type="match status" value="6"/>
</dbReference>
<evidence type="ECO:0000259" key="5">
    <source>
        <dbReference type="PROSITE" id="PS50268"/>
    </source>
</evidence>
<dbReference type="GO" id="GO:0016020">
    <property type="term" value="C:membrane"/>
    <property type="evidence" value="ECO:0007669"/>
    <property type="project" value="InterPro"/>
</dbReference>
<comment type="caution">
    <text evidence="6">The sequence shown here is derived from an EMBL/GenBank/DDBJ whole genome shotgun (WGS) entry which is preliminary data.</text>
</comment>
<feature type="domain" description="Cadherin" evidence="5">
    <location>
        <begin position="264"/>
        <end position="387"/>
    </location>
</feature>
<dbReference type="Gene3D" id="2.60.40.2810">
    <property type="match status" value="1"/>
</dbReference>
<dbReference type="PROSITE" id="PS51854">
    <property type="entry name" value="CSPG"/>
    <property type="match status" value="3"/>
</dbReference>
<accession>A0AAW8M893</accession>
<dbReference type="InterPro" id="IPR039005">
    <property type="entry name" value="CSPG_rpt"/>
</dbReference>
<proteinExistence type="predicted"/>
<evidence type="ECO:0000256" key="1">
    <source>
        <dbReference type="ARBA" id="ARBA00022729"/>
    </source>
</evidence>
<evidence type="ECO:0000256" key="2">
    <source>
        <dbReference type="ARBA" id="ARBA00022737"/>
    </source>
</evidence>
<evidence type="ECO:0000256" key="4">
    <source>
        <dbReference type="SAM" id="MobiDB-lite"/>
    </source>
</evidence>
<dbReference type="RefSeq" id="WP_310359203.1">
    <property type="nucleotide sequence ID" value="NZ_JAVDVC010000003.1"/>
</dbReference>
<dbReference type="InterPro" id="IPR051561">
    <property type="entry name" value="FRAS1_ECM"/>
</dbReference>
<gene>
    <name evidence="6" type="ORF">J2W43_001896</name>
</gene>
<sequence>MLFDGAAAVIADTAVVPRSGAEDAHVAISGVSVSDDTATQHITLNASHGTLSLANTNGLTGLTGNGGTSISFSGSLADINAALNGMSFAGDQNFNGSASFTLTSDDGSSITSKTISINITPVNDLPAITGSGPALQVNEGGSASFSGAVNTADGKGFTQANLGLSDVDNVQQQVIVKLTSLASDGTLLLNGKELGIGSSFSIDQIANLSYRHNGDQVTAPAGLMDAFTITIDDGAGGVLRDQVVQIHINPVDQAPTSSGTITIIEGEQNVSLTDNGNLITPIGTPRGSIQISDPDQAPGVDFSYTLDSLPTHGTLFYNGVAITNTGFVINDLSKLTYSHNGSEPSATGTTDSFNLKVTDDGGGTNAPKTSTLTVNLTLLPNNDDPVLDHSITQTLAPGEMTRVVTSAMLQVTDTDSFSSSLSYTLTAVPDRNVGYFTLNGGLLVVGSKFTQADLNAGNVVYHVRAYTGTARTDSMSFTVKDGGVRLYPSSRDGGIYDTNAANSALTVNTFSVNVPPEVVTVPGAIPADPPSNTAPVVSGDKTATLDEAGTYTLTAADLNTSDDFTADDGLTYRVLVTPGSGTLLVNGVAIGAFGTFTQADVNNGLVTFQHSGDEHFVDSFQFSVSDGTLTTVTENFSLNIVPKNDTPTATNDGRVFTSEGGTVTVTDRNIVVTDPDRQGDSSGGTQYAATNDVLLQVTVLPQFGHLTLNGVNVTLNQTITAAQLTAGDLKYVHDGSENFTDSFTVVPVDDQGVAIAAGTNQSSTGAALVVPVTISPVNDAPELSSKSQLVNGEAGAIHEGQSAVIGGATGYANGDGSGAVNGSVAGAHLVYRDDDNSSVQRQYRLTAIPQNGNLLLNGGVLGLGSVFTQADLDAGRVTYQHDGSETSNDAFSYIVSDGDFSANDNGSFAQGAAATASTYNIEILPTNDKPTVTAPGSPINLDSTTATNNPVGGFVVSDPDDLGGSPSTPDAVQVIVRLTQTDGTAFTAGDYAGVTLSVGLGGGATRDGDKDGNGDYLVLRGTRAEVNAALATLSASVNDPSNEDHQYRIQVVVDDRLRDAGGNLIAGANGGLENQAAVPGGSGQPISTVEFDGYADSVAGTDLNLAQASVLIRVSTVNGAPSVAIPASVQINEDRRTAINGITVVDTESTAFDIPVSVTVSVPAGQGVLGVAGTGAQTSITLPSGRIVTISGDNSNSVTLVGRADDIQSLLNDASNGLTYTSATNANHDVNGVAAGDVTLSVRIDEGAAAIGGDTGSGSVAPVSQTSQLAITLQATNDAPTVAASGGNLSIGQGGVAVAVPGFVVSDPDYSDGGGITAPAGETNSPEQDFIQVTVRLTDASSVPLSQAAYADILLGSTSSPTEDHTTFEIDDTHTGTGNALVIRGTRANVNAYLAGLQVTLSGGLANTDTSYKVQVIADDRMRNMSTGTLDPAGLANGGLNPSGATVVSAPTTVINPYAALPGSLALNMASNTRNLFVSSINDPTSITASNVTVKEGSATLNLTGSVGAFSISDPDANGANTFSATIHVSQGVISAVGGSGGTVGGLGSDTITLTGATQAQVNARLQALTITYPTAAGAPAGADYTGTFTVTVTVNDGGSIGQRPGALGGDTSDASQNPGDYAYADASSAQLITTRTITVTVTPVNDAPQASGLSNVQTVTKGGSPIRLDSDGNVTVSDTELDVSPGKWLGATLTISRHGASNANDVFGLFDSDTSNDAVGVQINGNDLIVDGVTVGTLSNASGSLQVTFNSAADRSVVGKVMGAVTYSNTNPSTSASADVQVDFVLNDQNPNTTDSGTAGSGQDQGAEGQKNTTRSITIHLNTVPVATDDGLQTVQQGNPASGNVLPNDTDPEGNVLSVTGFTINGIAGSFNPGDTTTITGVGSLTLNANGSYLFTPLSTYHGDVPVVTYSISDGVGGTDSANLTIRVNAPPVAVDDGLQTVQQGDPASGNVLPNDSDPDGNPLSVSGFTITGVTGSFNPGDTATITGVGSLTLNADGSYLFTPLSTYHGAVPVVTYSISDGVGGTDSANLTIRVNAPPVAVDDGLQTVQQGHPASGNVLPNDSDPDGNALSVTGFTITGVAGSFNPGDTATITGVGSLTLNANGSYLFTPLSTYHGDVPVVTYSISDGVGGTDSANLTLRVNAPPVAVDDGLQTIQQGHPASGNVLPNDSDPEGNALSVSGFTIVGVTGSFNPGDTATITGVGTLTLNADGSYLFTPLSTYHGDVPVVTYSLSDGVGGTDSANLTLRVNAPPVAVDDGLHTVQQGDPASGNVLPSDSDPDGNALSVTGFVVNGVAGSFNPGDTATITGVGSLTLNADGSYLFTPLSTFHGDVPVVTYSISDGVGGTDSADLSIRVNAPPVAVDDGLQTVQQGHPASGNVLPNDSDPDGNPLGVSGFTINGVTGSFNPGDTATIIGVGSLTLNADGSYLFTPLSTYHGDVPVVTYSISDGAGGTDSASLTIRVNAPPVAVDDGLHTVQQGDPASGDVLPNDSDPEGNVLSVSGFTVAGVTGSFNAGDTATITGVGTFTLNADGSYLFTPLSTYHGDVPVVTYSISDGVGGTDSADLSIRVNAPPVAVDDGLHTIQQGDPASGNVLPNDSDPEGNALSVSGFAIAGVTGNFNPGDTATITGVGTFTLNADGSYLFTPLSTFHGDLPVVTYSLRDGVGGTDSADLTIRVNPKPLANDDGVLLTDRDTPIRSINVLGNDTDPNGSPLTVTHATSPNGSVSINPDGTLDFTPAAGVTGDVLITYVISDGLGGSDTAQVRIHINEPPVAADDGVQAGLQGNPVNGTVLDNDSDPENDAIHVVDFTINGVTGTHAAGNSVVIAGVGSFTLARDGSYQFVPDNNYLGAVPTISYRITDDHGGFSAAQLQLRIDSSVLPQPPASGMPPDQHLPPTGVDRYDYPDWHLDLASVQRSMVPGLFVTLPVMDSQAQTHDRLDPLLSGYNAAVSGQMQSESIGLGLGFVPDLHVTLAVQDSQETVDDQERSLKFKDSAYFTGGDSLFDDFNTWVPRVNEVSTDDVAPPPPKTAVAFSEQVKKAAAERHPHLFSENKPSPAPQSKG</sequence>
<name>A0AAW8M893_9PSED</name>
<dbReference type="Pfam" id="PF16184">
    <property type="entry name" value="Cadherin_3"/>
    <property type="match status" value="3"/>
</dbReference>
<keyword evidence="3" id="KW-0325">Glycoprotein</keyword>
<keyword evidence="1" id="KW-0732">Signal</keyword>
<evidence type="ECO:0000256" key="3">
    <source>
        <dbReference type="ARBA" id="ARBA00023180"/>
    </source>
</evidence>
<dbReference type="InterPro" id="IPR002126">
    <property type="entry name" value="Cadherin-like_dom"/>
</dbReference>
<dbReference type="Gene3D" id="2.60.40.1200">
    <property type="match status" value="9"/>
</dbReference>
<evidence type="ECO:0000313" key="7">
    <source>
        <dbReference type="Proteomes" id="UP001252613"/>
    </source>
</evidence>